<dbReference type="Pfam" id="PF04082">
    <property type="entry name" value="Fungal_trans"/>
    <property type="match status" value="1"/>
</dbReference>
<dbReference type="InterPro" id="IPR001138">
    <property type="entry name" value="Zn2Cys6_DnaBD"/>
</dbReference>
<dbReference type="EMBL" id="JAVRRF010000003">
    <property type="protein sequence ID" value="KAK5066625.1"/>
    <property type="molecule type" value="Genomic_DNA"/>
</dbReference>
<dbReference type="Gene3D" id="4.10.240.10">
    <property type="entry name" value="Zn(2)-C6 fungal-type DNA-binding domain"/>
    <property type="match status" value="1"/>
</dbReference>
<reference evidence="8 9" key="1">
    <citation type="submission" date="2023-08" db="EMBL/GenBank/DDBJ databases">
        <title>Black Yeasts Isolated from many extreme environments.</title>
        <authorList>
            <person name="Coleine C."/>
            <person name="Stajich J.E."/>
            <person name="Selbmann L."/>
        </authorList>
    </citation>
    <scope>NUCLEOTIDE SEQUENCE [LARGE SCALE GENOMIC DNA]</scope>
    <source>
        <strain evidence="8 9">CCFEE 6328</strain>
    </source>
</reference>
<gene>
    <name evidence="8" type="ORF">LTR69_001972</name>
</gene>
<dbReference type="CDD" id="cd12148">
    <property type="entry name" value="fungal_TF_MHR"/>
    <property type="match status" value="1"/>
</dbReference>
<dbReference type="Pfam" id="PF00172">
    <property type="entry name" value="Zn_clus"/>
    <property type="match status" value="1"/>
</dbReference>
<organism evidence="8 9">
    <name type="scientific">Exophiala sideris</name>
    <dbReference type="NCBI Taxonomy" id="1016849"/>
    <lineage>
        <taxon>Eukaryota</taxon>
        <taxon>Fungi</taxon>
        <taxon>Dikarya</taxon>
        <taxon>Ascomycota</taxon>
        <taxon>Pezizomycotina</taxon>
        <taxon>Eurotiomycetes</taxon>
        <taxon>Chaetothyriomycetidae</taxon>
        <taxon>Chaetothyriales</taxon>
        <taxon>Herpotrichiellaceae</taxon>
        <taxon>Exophiala</taxon>
    </lineage>
</organism>
<sequence>MSSRRGITGDDEPASRIQPRMHKRASQACRQCRARKVRCKILETGLPCDNCRVDEVECVIPLSKRSRRYHLQRARQSDAQQPPEQALAPDIRQESPATISGWVPASERAFVTARVPEDHDHAHPHNVCGLAGPGLHEMDLPTFISPSNRDFEQDELDFLRGRGALFIPEEPLRGQLILAFLLYVYPLMPIMDVQEFLDAVEGRSDQRISLIFFQAVMLAGVTFTDVEYLRDAGFDGRLAARAYFSKKVKFLYDFEWENDRVALIQALLLHQWWNPKTNDQKDPWHWLGICVSLATSLGLNNPNAYTSVPAKTCRLWRKLWWSCVTMDRLYCIAVRKPLRIREEDILIPLPTFKDFDVQPFKTEISALENISMVTDCVEQVMQANMFMSQLRLLRTVGRIMEQMYTLQRFSGETCDWAMFYIPRKESDFNYQVYEGLQTELDDWSNSLNDYCKLSYDGENALDVSERPLIISRGVLKLFHLLALETLHRPLSTPTLHPTAGLENPESQSHKAKAHVKEAVQEMLDIIHTFRQRGLLPMLHPISITCILTIVAYCAMEIRTALASGRDLLSTNNNHQDQYEECVGCLEALHDVWPITPASCAMARRMVSSDQASFARNLRMLSKPVEGATASSTIQQEAGQSLQAPPTNSCSTGDTVQPTQQMPSLALSNHDSIGIDASLSSIYSAAMYPYYHVEPDLENFSFLEPSSFLMCSESADGFGRPLGP</sequence>
<keyword evidence="9" id="KW-1185">Reference proteome</keyword>
<evidence type="ECO:0000256" key="2">
    <source>
        <dbReference type="ARBA" id="ARBA00023015"/>
    </source>
</evidence>
<feature type="region of interest" description="Disordered" evidence="6">
    <location>
        <begin position="628"/>
        <end position="656"/>
    </location>
</feature>
<dbReference type="InterPro" id="IPR007219">
    <property type="entry name" value="XnlR_reg_dom"/>
</dbReference>
<dbReference type="SUPFAM" id="SSF57701">
    <property type="entry name" value="Zn2/Cys6 DNA-binding domain"/>
    <property type="match status" value="1"/>
</dbReference>
<evidence type="ECO:0000256" key="6">
    <source>
        <dbReference type="SAM" id="MobiDB-lite"/>
    </source>
</evidence>
<keyword evidence="3" id="KW-0238">DNA-binding</keyword>
<comment type="caution">
    <text evidence="8">The sequence shown here is derived from an EMBL/GenBank/DDBJ whole genome shotgun (WGS) entry which is preliminary data.</text>
</comment>
<accession>A0ABR0JKU7</accession>
<dbReference type="InterPro" id="IPR052761">
    <property type="entry name" value="Fungal_Detox/Toxin_TFs"/>
</dbReference>
<evidence type="ECO:0000256" key="4">
    <source>
        <dbReference type="ARBA" id="ARBA00023163"/>
    </source>
</evidence>
<keyword evidence="4" id="KW-0804">Transcription</keyword>
<dbReference type="SMART" id="SM00066">
    <property type="entry name" value="GAL4"/>
    <property type="match status" value="1"/>
</dbReference>
<keyword evidence="5" id="KW-0539">Nucleus</keyword>
<evidence type="ECO:0000256" key="1">
    <source>
        <dbReference type="ARBA" id="ARBA00022723"/>
    </source>
</evidence>
<dbReference type="Proteomes" id="UP001345691">
    <property type="component" value="Unassembled WGS sequence"/>
</dbReference>
<evidence type="ECO:0000313" key="9">
    <source>
        <dbReference type="Proteomes" id="UP001345691"/>
    </source>
</evidence>
<name>A0ABR0JKU7_9EURO</name>
<evidence type="ECO:0000259" key="7">
    <source>
        <dbReference type="PROSITE" id="PS50048"/>
    </source>
</evidence>
<feature type="region of interest" description="Disordered" evidence="6">
    <location>
        <begin position="70"/>
        <end position="89"/>
    </location>
</feature>
<proteinExistence type="predicted"/>
<dbReference type="PROSITE" id="PS00463">
    <property type="entry name" value="ZN2_CY6_FUNGAL_1"/>
    <property type="match status" value="1"/>
</dbReference>
<dbReference type="PROSITE" id="PS50048">
    <property type="entry name" value="ZN2_CY6_FUNGAL_2"/>
    <property type="match status" value="1"/>
</dbReference>
<dbReference type="SMART" id="SM00906">
    <property type="entry name" value="Fungal_trans"/>
    <property type="match status" value="1"/>
</dbReference>
<dbReference type="InterPro" id="IPR036864">
    <property type="entry name" value="Zn2-C6_fun-type_DNA-bd_sf"/>
</dbReference>
<dbReference type="CDD" id="cd00067">
    <property type="entry name" value="GAL4"/>
    <property type="match status" value="1"/>
</dbReference>
<dbReference type="PANTHER" id="PTHR47425">
    <property type="entry name" value="FARB-RELATED"/>
    <property type="match status" value="1"/>
</dbReference>
<keyword evidence="2" id="KW-0805">Transcription regulation</keyword>
<feature type="region of interest" description="Disordered" evidence="6">
    <location>
        <begin position="1"/>
        <end position="25"/>
    </location>
</feature>
<evidence type="ECO:0000256" key="5">
    <source>
        <dbReference type="ARBA" id="ARBA00023242"/>
    </source>
</evidence>
<evidence type="ECO:0000313" key="8">
    <source>
        <dbReference type="EMBL" id="KAK5066625.1"/>
    </source>
</evidence>
<feature type="domain" description="Zn(2)-C6 fungal-type" evidence="7">
    <location>
        <begin position="28"/>
        <end position="60"/>
    </location>
</feature>
<keyword evidence="1" id="KW-0479">Metal-binding</keyword>
<dbReference type="PANTHER" id="PTHR47425:SF3">
    <property type="entry name" value="ZN(II)2CYS6 TRANSCRIPTION FACTOR (EUROFUNG)"/>
    <property type="match status" value="1"/>
</dbReference>
<evidence type="ECO:0000256" key="3">
    <source>
        <dbReference type="ARBA" id="ARBA00023125"/>
    </source>
</evidence>
<protein>
    <recommendedName>
        <fullName evidence="7">Zn(2)-C6 fungal-type domain-containing protein</fullName>
    </recommendedName>
</protein>